<reference evidence="2" key="1">
    <citation type="submission" date="2014-11" db="EMBL/GenBank/DDBJ databases">
        <authorList>
            <person name="Amaro Gonzalez C."/>
        </authorList>
    </citation>
    <scope>NUCLEOTIDE SEQUENCE</scope>
</reference>
<evidence type="ECO:0000256" key="1">
    <source>
        <dbReference type="SAM" id="MobiDB-lite"/>
    </source>
</evidence>
<evidence type="ECO:0000313" key="2">
    <source>
        <dbReference type="EMBL" id="JAH61667.1"/>
    </source>
</evidence>
<sequence length="43" mass="5042">MTTLIHTTTPHDYTNPHNNTTQPCCPTQIHKFTQQHQRTTPLR</sequence>
<reference evidence="2" key="2">
    <citation type="journal article" date="2015" name="Fish Shellfish Immunol.">
        <title>Early steps in the European eel (Anguilla anguilla)-Vibrio vulnificus interaction in the gills: Role of the RtxA13 toxin.</title>
        <authorList>
            <person name="Callol A."/>
            <person name="Pajuelo D."/>
            <person name="Ebbesson L."/>
            <person name="Teles M."/>
            <person name="MacKenzie S."/>
            <person name="Amaro C."/>
        </authorList>
    </citation>
    <scope>NUCLEOTIDE SEQUENCE</scope>
</reference>
<protein>
    <submittedName>
        <fullName evidence="2">Uncharacterized protein</fullName>
    </submittedName>
</protein>
<feature type="region of interest" description="Disordered" evidence="1">
    <location>
        <begin position="1"/>
        <end position="26"/>
    </location>
</feature>
<name>A0A0E9U7D9_ANGAN</name>
<organism evidence="2">
    <name type="scientific">Anguilla anguilla</name>
    <name type="common">European freshwater eel</name>
    <name type="synonym">Muraena anguilla</name>
    <dbReference type="NCBI Taxonomy" id="7936"/>
    <lineage>
        <taxon>Eukaryota</taxon>
        <taxon>Metazoa</taxon>
        <taxon>Chordata</taxon>
        <taxon>Craniata</taxon>
        <taxon>Vertebrata</taxon>
        <taxon>Euteleostomi</taxon>
        <taxon>Actinopterygii</taxon>
        <taxon>Neopterygii</taxon>
        <taxon>Teleostei</taxon>
        <taxon>Anguilliformes</taxon>
        <taxon>Anguillidae</taxon>
        <taxon>Anguilla</taxon>
    </lineage>
</organism>
<dbReference type="AlphaFoldDB" id="A0A0E9U7D9"/>
<accession>A0A0E9U7D9</accession>
<dbReference type="EMBL" id="GBXM01046910">
    <property type="protein sequence ID" value="JAH61667.1"/>
    <property type="molecule type" value="Transcribed_RNA"/>
</dbReference>
<proteinExistence type="predicted"/>